<dbReference type="SUPFAM" id="SSF51735">
    <property type="entry name" value="NAD(P)-binding Rossmann-fold domains"/>
    <property type="match status" value="1"/>
</dbReference>
<evidence type="ECO:0000313" key="2">
    <source>
        <dbReference type="EMBL" id="KAL3423842.1"/>
    </source>
</evidence>
<comment type="caution">
    <text evidence="2">The sequence shown here is derived from an EMBL/GenBank/DDBJ whole genome shotgun (WGS) entry which is preliminary data.</text>
</comment>
<dbReference type="PANTHER" id="PTHR48079:SF6">
    <property type="entry name" value="NAD(P)-BINDING DOMAIN-CONTAINING PROTEIN-RELATED"/>
    <property type="match status" value="1"/>
</dbReference>
<name>A0ABR4PKH7_9HELO</name>
<evidence type="ECO:0000313" key="3">
    <source>
        <dbReference type="Proteomes" id="UP001629113"/>
    </source>
</evidence>
<feature type="domain" description="NAD-dependent epimerase/dehydratase" evidence="1">
    <location>
        <begin position="146"/>
        <end position="226"/>
    </location>
</feature>
<dbReference type="Pfam" id="PF01370">
    <property type="entry name" value="Epimerase"/>
    <property type="match status" value="1"/>
</dbReference>
<dbReference type="InterPro" id="IPR001509">
    <property type="entry name" value="Epimerase_deHydtase"/>
</dbReference>
<dbReference type="Gene3D" id="3.40.50.720">
    <property type="entry name" value="NAD(P)-binding Rossmann-like Domain"/>
    <property type="match status" value="1"/>
</dbReference>
<dbReference type="Proteomes" id="UP001629113">
    <property type="component" value="Unassembled WGS sequence"/>
</dbReference>
<protein>
    <recommendedName>
        <fullName evidence="1">NAD-dependent epimerase/dehydratase domain-containing protein</fullName>
    </recommendedName>
</protein>
<accession>A0ABR4PKH7</accession>
<sequence>MAPRLFILGISGYVGGQFLVDITREHPDYHITGLVRNEEQARKINEHFPLTETVIGDLSSHEILQEEAQKADVVVQTANCDVIECVEPLISGMAESQRRGAYIQISGAGSIIDTSTGFGQASTRIWDDITDFDEIHKFDATHLHSVVDQAVQALGNKYGIKTALLLPASINGVGDGPIKSHSIQLPQLRDTIAKRGRAFVVGDGKAIMASVDVKDVSTAIQALVGEALQPEGGKATWGDQGIYYLESEEYSLLDITTVLAKAMHDRGLIQTAEVDHISSDEAQILHSWGPMIFGSNMRCKGSRIRQTLGWKPKQSPVFDIVRNLQV</sequence>
<dbReference type="InterPro" id="IPR036291">
    <property type="entry name" value="NAD(P)-bd_dom_sf"/>
</dbReference>
<gene>
    <name evidence="2" type="ORF">PVAG01_05589</name>
</gene>
<dbReference type="InterPro" id="IPR051783">
    <property type="entry name" value="NAD(P)-dependent_oxidoreduct"/>
</dbReference>
<reference evidence="2 3" key="1">
    <citation type="submission" date="2024-06" db="EMBL/GenBank/DDBJ databases">
        <title>Complete genome of Phlyctema vagabunda strain 19-DSS-EL-015.</title>
        <authorList>
            <person name="Fiorenzani C."/>
        </authorList>
    </citation>
    <scope>NUCLEOTIDE SEQUENCE [LARGE SCALE GENOMIC DNA]</scope>
    <source>
        <strain evidence="2 3">19-DSS-EL-015</strain>
    </source>
</reference>
<organism evidence="2 3">
    <name type="scientific">Phlyctema vagabunda</name>
    <dbReference type="NCBI Taxonomy" id="108571"/>
    <lineage>
        <taxon>Eukaryota</taxon>
        <taxon>Fungi</taxon>
        <taxon>Dikarya</taxon>
        <taxon>Ascomycota</taxon>
        <taxon>Pezizomycotina</taxon>
        <taxon>Leotiomycetes</taxon>
        <taxon>Helotiales</taxon>
        <taxon>Dermateaceae</taxon>
        <taxon>Phlyctema</taxon>
    </lineage>
</organism>
<keyword evidence="3" id="KW-1185">Reference proteome</keyword>
<dbReference type="EMBL" id="JBFCZG010000004">
    <property type="protein sequence ID" value="KAL3423842.1"/>
    <property type="molecule type" value="Genomic_DNA"/>
</dbReference>
<dbReference type="PANTHER" id="PTHR48079">
    <property type="entry name" value="PROTEIN YEEZ"/>
    <property type="match status" value="1"/>
</dbReference>
<evidence type="ECO:0000259" key="1">
    <source>
        <dbReference type="Pfam" id="PF01370"/>
    </source>
</evidence>
<proteinExistence type="predicted"/>